<evidence type="ECO:0000313" key="17">
    <source>
        <dbReference type="EMBL" id="KAG6538242.1"/>
    </source>
</evidence>
<dbReference type="GO" id="GO:0004650">
    <property type="term" value="F:polygalacturonase activity"/>
    <property type="evidence" value="ECO:0007669"/>
    <property type="project" value="InterPro"/>
</dbReference>
<evidence type="ECO:0000256" key="4">
    <source>
        <dbReference type="ARBA" id="ARBA00022525"/>
    </source>
</evidence>
<proteinExistence type="inferred from homology"/>
<dbReference type="GO" id="GO:0071555">
    <property type="term" value="P:cell wall organization"/>
    <property type="evidence" value="ECO:0007669"/>
    <property type="project" value="UniProtKB-KW"/>
</dbReference>
<keyword evidence="3" id="KW-0134">Cell wall</keyword>
<dbReference type="GO" id="GO:0005975">
    <property type="term" value="P:carbohydrate metabolic process"/>
    <property type="evidence" value="ECO:0007669"/>
    <property type="project" value="InterPro"/>
</dbReference>
<dbReference type="Pfam" id="PF00295">
    <property type="entry name" value="Glyco_hydro_28"/>
    <property type="match status" value="1"/>
</dbReference>
<dbReference type="PANTHER" id="PTHR31375">
    <property type="match status" value="1"/>
</dbReference>
<dbReference type="OrthoDB" id="187139at2759"/>
<evidence type="ECO:0000256" key="13">
    <source>
        <dbReference type="ARBA" id="ARBA00083621"/>
    </source>
</evidence>
<evidence type="ECO:0000256" key="8">
    <source>
        <dbReference type="ARBA" id="ARBA00038933"/>
    </source>
</evidence>
<evidence type="ECO:0000256" key="9">
    <source>
        <dbReference type="ARBA" id="ARBA00043142"/>
    </source>
</evidence>
<evidence type="ECO:0000313" key="18">
    <source>
        <dbReference type="Proteomes" id="UP000734854"/>
    </source>
</evidence>
<keyword evidence="6 15" id="KW-0326">Glycosidase</keyword>
<dbReference type="InterPro" id="IPR006626">
    <property type="entry name" value="PbH1"/>
</dbReference>
<keyword evidence="4" id="KW-0964">Secreted</keyword>
<name>A0A8J5I0S2_ZINOF</name>
<evidence type="ECO:0000256" key="15">
    <source>
        <dbReference type="RuleBase" id="RU361169"/>
    </source>
</evidence>
<evidence type="ECO:0000256" key="14">
    <source>
        <dbReference type="PROSITE-ProRule" id="PRU10052"/>
    </source>
</evidence>
<dbReference type="PROSITE" id="PS00502">
    <property type="entry name" value="POLYGALACTURONASE"/>
    <property type="match status" value="1"/>
</dbReference>
<evidence type="ECO:0000256" key="10">
    <source>
        <dbReference type="ARBA" id="ARBA00048766"/>
    </source>
</evidence>
<keyword evidence="18" id="KW-1185">Reference proteome</keyword>
<keyword evidence="7" id="KW-0961">Cell wall biogenesis/degradation</keyword>
<evidence type="ECO:0000256" key="2">
    <source>
        <dbReference type="ARBA" id="ARBA00008834"/>
    </source>
</evidence>
<keyword evidence="16" id="KW-0732">Signal</keyword>
<dbReference type="EMBL" id="JACMSC010000001">
    <property type="protein sequence ID" value="KAG6538242.1"/>
    <property type="molecule type" value="Genomic_DNA"/>
</dbReference>
<sequence length="399" mass="42884">MACSTMTLKAFLFSFILMCLWKSSFEQEIFNPLAYEAEGDGVTDDSQALVDAWDSACEHHAPAIFLIPENTTFLSGPASFEGPCRVTPTVQIRGTLKAIDSLSAFHDPGWIEFKHLDDLHIDGGGTFDGQGSRSWSHACSYCKKLPMSLRLLKVSNTTVSNLTFVDSKGFHISVQMSSSINVNRLNITAPGNSPNTDGIHISESNDVKISDLHISTGDDCISIGQGATDVHIENIICGPGHGISIGSLGKYENESDVSGVHVRNCSISDTTNGVRIKTWPGSPPSQAFNFTFQDIVMDNVSNPIIIDQQYCPDAKCVAPPSQVKISNVTYNRIRGTSNEQVAVSLLCSQSVPCENVILQDINLTMASNITSNATLSTCSNVVNGSAVGTQTPDPCLTKV</sequence>
<accession>A0A8J5I0S2</accession>
<reference evidence="17 18" key="1">
    <citation type="submission" date="2020-08" db="EMBL/GenBank/DDBJ databases">
        <title>Plant Genome Project.</title>
        <authorList>
            <person name="Zhang R.-G."/>
        </authorList>
    </citation>
    <scope>NUCLEOTIDE SEQUENCE [LARGE SCALE GENOMIC DNA]</scope>
    <source>
        <tissue evidence="17">Rhizome</tissue>
    </source>
</reference>
<dbReference type="FunFam" id="2.160.20.10:FF:000004">
    <property type="entry name" value="Pectin lyase-like superfamily protein"/>
    <property type="match status" value="1"/>
</dbReference>
<organism evidence="17 18">
    <name type="scientific">Zingiber officinale</name>
    <name type="common">Ginger</name>
    <name type="synonym">Amomum zingiber</name>
    <dbReference type="NCBI Taxonomy" id="94328"/>
    <lineage>
        <taxon>Eukaryota</taxon>
        <taxon>Viridiplantae</taxon>
        <taxon>Streptophyta</taxon>
        <taxon>Embryophyta</taxon>
        <taxon>Tracheophyta</taxon>
        <taxon>Spermatophyta</taxon>
        <taxon>Magnoliopsida</taxon>
        <taxon>Liliopsida</taxon>
        <taxon>Zingiberales</taxon>
        <taxon>Zingiberaceae</taxon>
        <taxon>Zingiber</taxon>
    </lineage>
</organism>
<evidence type="ECO:0000256" key="16">
    <source>
        <dbReference type="SAM" id="SignalP"/>
    </source>
</evidence>
<dbReference type="EC" id="3.2.1.67" evidence="8"/>
<dbReference type="InterPro" id="IPR000743">
    <property type="entry name" value="Glyco_hydro_28"/>
</dbReference>
<dbReference type="Proteomes" id="UP000734854">
    <property type="component" value="Unassembled WGS sequence"/>
</dbReference>
<comment type="similarity">
    <text evidence="2 15">Belongs to the glycosyl hydrolase 28 family.</text>
</comment>
<comment type="catalytic activity">
    <reaction evidence="10">
        <text>[(1-&gt;4)-alpha-D-galacturonosyl](n) + H2O = alpha-D-galacturonate + [(1-&gt;4)-alpha-D-galacturonosyl](n-1)</text>
        <dbReference type="Rhea" id="RHEA:14117"/>
        <dbReference type="Rhea" id="RHEA-COMP:14570"/>
        <dbReference type="Rhea" id="RHEA-COMP:14572"/>
        <dbReference type="ChEBI" id="CHEBI:15377"/>
        <dbReference type="ChEBI" id="CHEBI:58658"/>
        <dbReference type="ChEBI" id="CHEBI:140523"/>
        <dbReference type="EC" id="3.2.1.67"/>
    </reaction>
</comment>
<evidence type="ECO:0000256" key="5">
    <source>
        <dbReference type="ARBA" id="ARBA00022801"/>
    </source>
</evidence>
<dbReference type="SMART" id="SM00710">
    <property type="entry name" value="PbH1"/>
    <property type="match status" value="6"/>
</dbReference>
<evidence type="ECO:0000256" key="7">
    <source>
        <dbReference type="ARBA" id="ARBA00023316"/>
    </source>
</evidence>
<feature type="active site" evidence="14">
    <location>
        <position position="241"/>
    </location>
</feature>
<comment type="caution">
    <text evidence="17">The sequence shown here is derived from an EMBL/GenBank/DDBJ whole genome shotgun (WGS) entry which is preliminary data.</text>
</comment>
<evidence type="ECO:0000256" key="3">
    <source>
        <dbReference type="ARBA" id="ARBA00022512"/>
    </source>
</evidence>
<comment type="function">
    <text evidence="11">May function in depolymerizing pectin during pollen development, germination, and tube growth. Acts as an exo-polygalacturonase.</text>
</comment>
<evidence type="ECO:0000256" key="6">
    <source>
        <dbReference type="ARBA" id="ARBA00023295"/>
    </source>
</evidence>
<dbReference type="GO" id="GO:0047911">
    <property type="term" value="F:galacturan 1,4-alpha-galacturonidase activity"/>
    <property type="evidence" value="ECO:0007669"/>
    <property type="project" value="UniProtKB-EC"/>
</dbReference>
<gene>
    <name evidence="17" type="ORF">ZIOFF_003355</name>
</gene>
<evidence type="ECO:0000256" key="1">
    <source>
        <dbReference type="ARBA" id="ARBA00004191"/>
    </source>
</evidence>
<dbReference type="AlphaFoldDB" id="A0A8J5I0S2"/>
<protein>
    <recommendedName>
        <fullName evidence="12">Exopolygalacturonase</fullName>
        <ecNumber evidence="8">3.2.1.67</ecNumber>
    </recommendedName>
    <alternativeName>
        <fullName evidence="9">Galacturan 1,4-alpha-galacturonidase</fullName>
    </alternativeName>
    <alternativeName>
        <fullName evidence="13">Pectinase</fullName>
    </alternativeName>
</protein>
<evidence type="ECO:0000256" key="11">
    <source>
        <dbReference type="ARBA" id="ARBA00057651"/>
    </source>
</evidence>
<keyword evidence="5 15" id="KW-0378">Hydrolase</keyword>
<feature type="signal peptide" evidence="16">
    <location>
        <begin position="1"/>
        <end position="26"/>
    </location>
</feature>
<comment type="subcellular location">
    <subcellularLocation>
        <location evidence="1">Secreted</location>
        <location evidence="1">Cell wall</location>
    </subcellularLocation>
</comment>
<feature type="chain" id="PRO_5035226490" description="Exopolygalacturonase" evidence="16">
    <location>
        <begin position="27"/>
        <end position="399"/>
    </location>
</feature>
<evidence type="ECO:0000256" key="12">
    <source>
        <dbReference type="ARBA" id="ARBA00068298"/>
    </source>
</evidence>